<evidence type="ECO:0000256" key="4">
    <source>
        <dbReference type="PIRNR" id="PIRNR006276"/>
    </source>
</evidence>
<dbReference type="GO" id="GO:0005737">
    <property type="term" value="C:cytoplasm"/>
    <property type="evidence" value="ECO:0007669"/>
    <property type="project" value="UniProtKB-SubCell"/>
</dbReference>
<dbReference type="PANTHER" id="PTHR46268:SF27">
    <property type="entry name" value="UNIVERSAL STRESS PROTEIN RV2623"/>
    <property type="match status" value="1"/>
</dbReference>
<dbReference type="Pfam" id="PF00582">
    <property type="entry name" value="Usp"/>
    <property type="match status" value="1"/>
</dbReference>
<sequence length="144" mass="16264">MKNILVSVDFNEQEKAVVDKAYEMGAAFKAKIWLVHIAAPEPDFVGYGVGPQYIREMRASELREEHELLQKYTKKLVDKGVEAEALLVQGATIEMIIKEAEKLKADMIIAGHHEHNFLYKAFMESVSNGIIKKSKIPLLLVPLK</sequence>
<dbReference type="GO" id="GO:0005524">
    <property type="term" value="F:ATP binding"/>
    <property type="evidence" value="ECO:0007669"/>
    <property type="project" value="UniProtKB-KW"/>
</dbReference>
<dbReference type="AlphaFoldDB" id="A0AA51N6P5"/>
<comment type="similarity">
    <text evidence="1 4">Belongs to the universal stress protein A family.</text>
</comment>
<dbReference type="SUPFAM" id="SSF52402">
    <property type="entry name" value="Adenine nucleotide alpha hydrolases-like"/>
    <property type="match status" value="1"/>
</dbReference>
<proteinExistence type="inferred from homology"/>
<dbReference type="InterPro" id="IPR006016">
    <property type="entry name" value="UspA"/>
</dbReference>
<evidence type="ECO:0000256" key="3">
    <source>
        <dbReference type="ARBA" id="ARBA00022840"/>
    </source>
</evidence>
<keyword evidence="4" id="KW-0963">Cytoplasm</keyword>
<dbReference type="PANTHER" id="PTHR46268">
    <property type="entry name" value="STRESS RESPONSE PROTEIN NHAX"/>
    <property type="match status" value="1"/>
</dbReference>
<evidence type="ECO:0000256" key="1">
    <source>
        <dbReference type="ARBA" id="ARBA00008791"/>
    </source>
</evidence>
<feature type="domain" description="UspA" evidence="5">
    <location>
        <begin position="1"/>
        <end position="142"/>
    </location>
</feature>
<evidence type="ECO:0000313" key="6">
    <source>
        <dbReference type="EMBL" id="WMN07179.1"/>
    </source>
</evidence>
<evidence type="ECO:0000313" key="7">
    <source>
        <dbReference type="Proteomes" id="UP001244443"/>
    </source>
</evidence>
<dbReference type="Gene3D" id="3.40.50.620">
    <property type="entry name" value="HUPs"/>
    <property type="match status" value="1"/>
</dbReference>
<reference evidence="6" key="1">
    <citation type="submission" date="2023-08" db="EMBL/GenBank/DDBJ databases">
        <title>Comparative genomics and taxonomic characterization of three novel marine species of genus Marivirga.</title>
        <authorList>
            <person name="Muhammad N."/>
            <person name="Kim S.-G."/>
        </authorList>
    </citation>
    <scope>NUCLEOTIDE SEQUENCE [LARGE SCALE GENOMIC DNA]</scope>
    <source>
        <strain evidence="6">ABR2-2</strain>
    </source>
</reference>
<keyword evidence="7" id="KW-1185">Reference proteome</keyword>
<organism evidence="6 7">
    <name type="scientific">Marivirga arenosa</name>
    <dbReference type="NCBI Taxonomy" id="3059076"/>
    <lineage>
        <taxon>Bacteria</taxon>
        <taxon>Pseudomonadati</taxon>
        <taxon>Bacteroidota</taxon>
        <taxon>Cytophagia</taxon>
        <taxon>Cytophagales</taxon>
        <taxon>Marivirgaceae</taxon>
        <taxon>Marivirga</taxon>
    </lineage>
</organism>
<dbReference type="InterPro" id="IPR006015">
    <property type="entry name" value="Universal_stress_UspA"/>
</dbReference>
<accession>A0AA51N6P5</accession>
<dbReference type="Proteomes" id="UP001244443">
    <property type="component" value="Chromosome"/>
</dbReference>
<gene>
    <name evidence="6" type="ORF">QYS48_28060</name>
</gene>
<protein>
    <recommendedName>
        <fullName evidence="4">Universal stress protein</fullName>
    </recommendedName>
</protein>
<keyword evidence="3" id="KW-0067">ATP-binding</keyword>
<dbReference type="EMBL" id="CP129970">
    <property type="protein sequence ID" value="WMN07179.1"/>
    <property type="molecule type" value="Genomic_DNA"/>
</dbReference>
<comment type="subcellular location">
    <subcellularLocation>
        <location evidence="4">Cytoplasm</location>
    </subcellularLocation>
</comment>
<keyword evidence="2" id="KW-0547">Nucleotide-binding</keyword>
<dbReference type="InterPro" id="IPR014729">
    <property type="entry name" value="Rossmann-like_a/b/a_fold"/>
</dbReference>
<dbReference type="PRINTS" id="PR01438">
    <property type="entry name" value="UNVRSLSTRESS"/>
</dbReference>
<dbReference type="RefSeq" id="WP_308357255.1">
    <property type="nucleotide sequence ID" value="NZ_CP129970.2"/>
</dbReference>
<evidence type="ECO:0000259" key="5">
    <source>
        <dbReference type="Pfam" id="PF00582"/>
    </source>
</evidence>
<dbReference type="CDD" id="cd00293">
    <property type="entry name" value="USP-like"/>
    <property type="match status" value="1"/>
</dbReference>
<evidence type="ECO:0000256" key="2">
    <source>
        <dbReference type="ARBA" id="ARBA00022741"/>
    </source>
</evidence>
<name>A0AA51N6P5_9BACT</name>
<dbReference type="PIRSF" id="PIRSF006276">
    <property type="entry name" value="UspA"/>
    <property type="match status" value="1"/>
</dbReference>